<dbReference type="AlphaFoldDB" id="A0A144J462"/>
<organism evidence="2">
    <name type="scientific">Sphingobium baderi</name>
    <dbReference type="NCBI Taxonomy" id="1332080"/>
    <lineage>
        <taxon>Bacteria</taxon>
        <taxon>Pseudomonadati</taxon>
        <taxon>Pseudomonadota</taxon>
        <taxon>Alphaproteobacteria</taxon>
        <taxon>Sphingomonadales</taxon>
        <taxon>Sphingomonadaceae</taxon>
        <taxon>Sphingobium</taxon>
    </lineage>
</organism>
<evidence type="ECO:0000259" key="1">
    <source>
        <dbReference type="Pfam" id="PF18922"/>
    </source>
</evidence>
<dbReference type="Pfam" id="PF18922">
    <property type="entry name" value="DUF5672"/>
    <property type="match status" value="1"/>
</dbReference>
<dbReference type="InterPro" id="IPR043729">
    <property type="entry name" value="DUF5672"/>
</dbReference>
<name>A0A144J462_9SPHN</name>
<sequence>MMALHKIPSSDRLALPQVTLCAATSVNVKATLRALEASVAQIDFAACKLFTDAPLEPENPAISIVPIPRLGCSAAYSEFLLSRMVDHVDTSHCLVAQWDGHVLDAWRWRPEFLDYDYIGASWPQFDDGHDVGNGGFSLRSRRLMEACCDPQFRASHPEDIAIGRINRTWLEGRGMRFASPALADLFATERTGDLQSSFGYHGVWNMPRALGAEAFWQIYRELDDRGTVRHDFSSILKDVRHGPGGQIRMIRMIADHMKHRFGRTRGDTCLTSSQSSDRKA</sequence>
<evidence type="ECO:0000313" key="2">
    <source>
        <dbReference type="EMBL" id="AMT81356.1"/>
    </source>
</evidence>
<dbReference type="EMBL" id="KT962120">
    <property type="protein sequence ID" value="AMT81356.1"/>
    <property type="molecule type" value="Genomic_DNA"/>
</dbReference>
<accession>A0A144J462</accession>
<feature type="domain" description="DUF5672" evidence="1">
    <location>
        <begin position="73"/>
        <end position="201"/>
    </location>
</feature>
<protein>
    <recommendedName>
        <fullName evidence="1">DUF5672 domain-containing protein</fullName>
    </recommendedName>
</protein>
<proteinExistence type="predicted"/>
<reference evidence="2" key="1">
    <citation type="submission" date="2015-10" db="EMBL/GenBank/DDBJ databases">
        <title>A Two-component Flavoprotein Monooxygenase System MeaXY Responsible for para-Hydroxylation of 2-Methyl-6-ethylaniline and 2,6-Diethylaniline in Sphingobium baderi DE-13.</title>
        <authorList>
            <person name="Cheng M."/>
            <person name="Meng Q."/>
            <person name="Yang Y."/>
            <person name="Chu C."/>
            <person name="Yan X."/>
            <person name="He J."/>
            <person name="Li S."/>
        </authorList>
    </citation>
    <scope>NUCLEOTIDE SEQUENCE</scope>
    <source>
        <strain evidence="2">DE-13</strain>
    </source>
</reference>